<comment type="caution">
    <text evidence="2">The sequence shown here is derived from an EMBL/GenBank/DDBJ whole genome shotgun (WGS) entry which is preliminary data.</text>
</comment>
<dbReference type="eggNOG" id="ENOG5032RHM">
    <property type="taxonomic scope" value="Bacteria"/>
</dbReference>
<evidence type="ECO:0000256" key="1">
    <source>
        <dbReference type="SAM" id="Phobius"/>
    </source>
</evidence>
<keyword evidence="1" id="KW-0472">Membrane</keyword>
<protein>
    <submittedName>
        <fullName evidence="2">Uncharacterized protein</fullName>
    </submittedName>
</protein>
<reference evidence="2 3" key="1">
    <citation type="journal article" date="2010" name="Vet. Microbiol.">
        <title>Production of haemolysins by strains of the Actinobacillus minor/porcitonsillarum complex.</title>
        <authorList>
            <person name="Arya G."/>
            <person name="Niven D.F."/>
        </authorList>
    </citation>
    <scope>NUCLEOTIDE SEQUENCE [LARGE SCALE GENOMIC DNA]</scope>
    <source>
        <strain evidence="2 3">NM305</strain>
    </source>
</reference>
<gene>
    <name evidence="2" type="ORF">AM305_09316</name>
</gene>
<evidence type="ECO:0000313" key="2">
    <source>
        <dbReference type="EMBL" id="EER47069.1"/>
    </source>
</evidence>
<organism evidence="2 3">
    <name type="scientific">Actinobacillus minor NM305</name>
    <dbReference type="NCBI Taxonomy" id="637911"/>
    <lineage>
        <taxon>Bacteria</taxon>
        <taxon>Pseudomonadati</taxon>
        <taxon>Pseudomonadota</taxon>
        <taxon>Gammaproteobacteria</taxon>
        <taxon>Pasteurellales</taxon>
        <taxon>Pasteurellaceae</taxon>
        <taxon>Actinobacillus</taxon>
    </lineage>
</organism>
<feature type="transmembrane region" description="Helical" evidence="1">
    <location>
        <begin position="72"/>
        <end position="91"/>
    </location>
</feature>
<proteinExistence type="predicted"/>
<dbReference type="Proteomes" id="UP000005532">
    <property type="component" value="Unassembled WGS sequence"/>
</dbReference>
<accession>C5S1W6</accession>
<keyword evidence="1" id="KW-0812">Transmembrane</keyword>
<feature type="transmembrane region" description="Helical" evidence="1">
    <location>
        <begin position="9"/>
        <end position="26"/>
    </location>
</feature>
<dbReference type="EMBL" id="ACQL01000094">
    <property type="protein sequence ID" value="EER47069.1"/>
    <property type="molecule type" value="Genomic_DNA"/>
</dbReference>
<dbReference type="OrthoDB" id="7433042at2"/>
<name>C5S1W6_9PAST</name>
<feature type="transmembrane region" description="Helical" evidence="1">
    <location>
        <begin position="106"/>
        <end position="131"/>
    </location>
</feature>
<sequence length="139" mass="15924">MQNLVSKKITFGFLLAGLYNLTGILVPTKCFTDQTIAAIDPVVFSWLGQVGIILWGLAYLSVSTRYHQVPKLILVFFIEKWVYVAAWAYWLMNNGDTLANLWGENLFLAIFFAIYGTGDFLFALFFGYVFIKTHRQTQF</sequence>
<evidence type="ECO:0000313" key="3">
    <source>
        <dbReference type="Proteomes" id="UP000005532"/>
    </source>
</evidence>
<dbReference type="AlphaFoldDB" id="C5S1W6"/>
<dbReference type="RefSeq" id="WP_005823958.1">
    <property type="nucleotide sequence ID" value="NZ_ACQL01000094.1"/>
</dbReference>
<feature type="transmembrane region" description="Helical" evidence="1">
    <location>
        <begin position="38"/>
        <end position="60"/>
    </location>
</feature>
<keyword evidence="1" id="KW-1133">Transmembrane helix</keyword>